<keyword evidence="9" id="KW-1185">Reference proteome</keyword>
<keyword evidence="6" id="KW-0449">Lipoprotein</keyword>
<dbReference type="KEGG" id="soe:110784923"/>
<name>A0A9R0I9K0_SPIOL</name>
<evidence type="ECO:0000256" key="4">
    <source>
        <dbReference type="ARBA" id="ARBA00022927"/>
    </source>
</evidence>
<dbReference type="PROSITE" id="PS51419">
    <property type="entry name" value="RAB"/>
    <property type="match status" value="1"/>
</dbReference>
<dbReference type="GeneID" id="110784923"/>
<keyword evidence="2" id="KW-0488">Methylation</keyword>
<proteinExistence type="inferred from homology"/>
<comment type="similarity">
    <text evidence="1">Belongs to the small GTPase superfamily. Rab family.</text>
</comment>
<evidence type="ECO:0000256" key="7">
    <source>
        <dbReference type="ARBA" id="ARBA00023289"/>
    </source>
</evidence>
<accession>A0A9R0I9K0</accession>
<dbReference type="GO" id="GO:0005774">
    <property type="term" value="C:vacuolar membrane"/>
    <property type="evidence" value="ECO:0000318"/>
    <property type="project" value="GO_Central"/>
</dbReference>
<dbReference type="GO" id="GO:0015031">
    <property type="term" value="P:protein transport"/>
    <property type="evidence" value="ECO:0007669"/>
    <property type="project" value="UniProtKB-KW"/>
</dbReference>
<evidence type="ECO:0000313" key="10">
    <source>
        <dbReference type="RefSeq" id="XP_021845057.1"/>
    </source>
</evidence>
<dbReference type="InterPro" id="IPR005225">
    <property type="entry name" value="Small_GTP-bd"/>
</dbReference>
<keyword evidence="4" id="KW-0653">Protein transport</keyword>
<dbReference type="CDD" id="cd01862">
    <property type="entry name" value="Rab7"/>
    <property type="match status" value="1"/>
</dbReference>
<evidence type="ECO:0000256" key="2">
    <source>
        <dbReference type="ARBA" id="ARBA00022481"/>
    </source>
</evidence>
<dbReference type="SUPFAM" id="SSF52540">
    <property type="entry name" value="P-loop containing nucleoside triphosphate hydrolases"/>
    <property type="match status" value="1"/>
</dbReference>
<organism evidence="9 10">
    <name type="scientific">Spinacia oleracea</name>
    <name type="common">Spinach</name>
    <dbReference type="NCBI Taxonomy" id="3562"/>
    <lineage>
        <taxon>Eukaryota</taxon>
        <taxon>Viridiplantae</taxon>
        <taxon>Streptophyta</taxon>
        <taxon>Embryophyta</taxon>
        <taxon>Tracheophyta</taxon>
        <taxon>Spermatophyta</taxon>
        <taxon>Magnoliopsida</taxon>
        <taxon>eudicotyledons</taxon>
        <taxon>Gunneridae</taxon>
        <taxon>Pentapetalae</taxon>
        <taxon>Caryophyllales</taxon>
        <taxon>Chenopodiaceae</taxon>
        <taxon>Chenopodioideae</taxon>
        <taxon>Anserineae</taxon>
        <taxon>Spinacia</taxon>
    </lineage>
</organism>
<dbReference type="InterPro" id="IPR001806">
    <property type="entry name" value="Small_GTPase"/>
</dbReference>
<dbReference type="PRINTS" id="PR00449">
    <property type="entry name" value="RASTRNSFRMNG"/>
</dbReference>
<evidence type="ECO:0000256" key="6">
    <source>
        <dbReference type="ARBA" id="ARBA00023288"/>
    </source>
</evidence>
<evidence type="ECO:0000256" key="3">
    <source>
        <dbReference type="ARBA" id="ARBA00022741"/>
    </source>
</evidence>
<dbReference type="PANTHER" id="PTHR47981">
    <property type="entry name" value="RAB FAMILY"/>
    <property type="match status" value="1"/>
</dbReference>
<gene>
    <name evidence="10" type="primary">LOC110784923</name>
</gene>
<reference evidence="10" key="2">
    <citation type="submission" date="2025-08" db="UniProtKB">
        <authorList>
            <consortium name="RefSeq"/>
        </authorList>
    </citation>
    <scope>IDENTIFICATION</scope>
    <source>
        <tissue evidence="10">Leaf</tissue>
    </source>
</reference>
<evidence type="ECO:0000256" key="8">
    <source>
        <dbReference type="ARBA" id="ARBA00046278"/>
    </source>
</evidence>
<protein>
    <submittedName>
        <fullName evidence="10">Ras-related protein Rab7</fullName>
    </submittedName>
</protein>
<dbReference type="SMART" id="SM00174">
    <property type="entry name" value="RHO"/>
    <property type="match status" value="1"/>
</dbReference>
<evidence type="ECO:0000313" key="9">
    <source>
        <dbReference type="Proteomes" id="UP000813463"/>
    </source>
</evidence>
<dbReference type="AlphaFoldDB" id="A0A9R0I9K0"/>
<dbReference type="SMART" id="SM00173">
    <property type="entry name" value="RAS"/>
    <property type="match status" value="1"/>
</dbReference>
<dbReference type="RefSeq" id="XP_021845057.1">
    <property type="nucleotide sequence ID" value="XM_021989365.2"/>
</dbReference>
<keyword evidence="3" id="KW-0547">Nucleotide-binding</keyword>
<dbReference type="GO" id="GO:0012505">
    <property type="term" value="C:endomembrane system"/>
    <property type="evidence" value="ECO:0007669"/>
    <property type="project" value="UniProtKB-SubCell"/>
</dbReference>
<dbReference type="InterPro" id="IPR027417">
    <property type="entry name" value="P-loop_NTPase"/>
</dbReference>
<dbReference type="PROSITE" id="PS51420">
    <property type="entry name" value="RHO"/>
    <property type="match status" value="1"/>
</dbReference>
<dbReference type="SMART" id="SM00176">
    <property type="entry name" value="RAN"/>
    <property type="match status" value="1"/>
</dbReference>
<dbReference type="Gene3D" id="3.40.50.300">
    <property type="entry name" value="P-loop containing nucleotide triphosphate hydrolases"/>
    <property type="match status" value="1"/>
</dbReference>
<dbReference type="PANTHER" id="PTHR47981:SF2">
    <property type="entry name" value="RAS-RELATED PROTEIN RABG3B"/>
    <property type="match status" value="1"/>
</dbReference>
<comment type="subcellular location">
    <subcellularLocation>
        <location evidence="8">Endomembrane system</location>
        <topology evidence="8">Lipid-anchor</topology>
        <orientation evidence="8">Cytoplasmic side</orientation>
    </subcellularLocation>
</comment>
<dbReference type="PROSITE" id="PS51421">
    <property type="entry name" value="RAS"/>
    <property type="match status" value="1"/>
</dbReference>
<reference evidence="9" key="1">
    <citation type="journal article" date="2021" name="Nat. Commun.">
        <title>Genomic analyses provide insights into spinach domestication and the genetic basis of agronomic traits.</title>
        <authorList>
            <person name="Cai X."/>
            <person name="Sun X."/>
            <person name="Xu C."/>
            <person name="Sun H."/>
            <person name="Wang X."/>
            <person name="Ge C."/>
            <person name="Zhang Z."/>
            <person name="Wang Q."/>
            <person name="Fei Z."/>
            <person name="Jiao C."/>
            <person name="Wang Q."/>
        </authorList>
    </citation>
    <scope>NUCLEOTIDE SEQUENCE [LARGE SCALE GENOMIC DNA]</scope>
    <source>
        <strain evidence="9">cv. Varoflay</strain>
    </source>
</reference>
<keyword evidence="7" id="KW-0636">Prenylation</keyword>
<dbReference type="NCBIfam" id="TIGR00231">
    <property type="entry name" value="small_GTP"/>
    <property type="match status" value="1"/>
</dbReference>
<sequence>MLLHPDMRRTLIKVIVLGDVAVGKTSLITRYVHKKFNQQYKATIGADFVTRELQIEGKLVSLQIWDTAGQERFHSLGPAFFRGSDCCVLVYDVNDQKSFEALQSWRHEFIKQTDIPDPTKFPFVVIGNKIDRDGGASRKVEEKRAKEWCGSIKSGPESSSIPYYETSAKEDVNIDDAFFNIALAALSHDRSQELYFESITESGSLSEIVEPRGGCPC</sequence>
<keyword evidence="5" id="KW-0342">GTP-binding</keyword>
<evidence type="ECO:0000256" key="1">
    <source>
        <dbReference type="ARBA" id="ARBA00006270"/>
    </source>
</evidence>
<dbReference type="GO" id="GO:0005525">
    <property type="term" value="F:GTP binding"/>
    <property type="evidence" value="ECO:0007669"/>
    <property type="project" value="UniProtKB-KW"/>
</dbReference>
<keyword evidence="4" id="KW-0813">Transport</keyword>
<dbReference type="Pfam" id="PF00071">
    <property type="entry name" value="Ras"/>
    <property type="match status" value="1"/>
</dbReference>
<dbReference type="FunFam" id="3.40.50.300:FF:002897">
    <property type="entry name" value="Small GTP binding protein Rab7 putative"/>
    <property type="match status" value="1"/>
</dbReference>
<dbReference type="GO" id="GO:0003924">
    <property type="term" value="F:GTPase activity"/>
    <property type="evidence" value="ECO:0007669"/>
    <property type="project" value="InterPro"/>
</dbReference>
<dbReference type="Proteomes" id="UP000813463">
    <property type="component" value="Chromosome 6"/>
</dbReference>
<dbReference type="OrthoDB" id="245989at2759"/>
<evidence type="ECO:0000256" key="5">
    <source>
        <dbReference type="ARBA" id="ARBA00023134"/>
    </source>
</evidence>
<dbReference type="SMART" id="SM00175">
    <property type="entry name" value="RAB"/>
    <property type="match status" value="1"/>
</dbReference>